<dbReference type="InterPro" id="IPR026002">
    <property type="entry name" value="ATC_hydrolase-like"/>
</dbReference>
<reference evidence="1 2" key="1">
    <citation type="journal article" date="2015" name="Microbiome">
        <title>Genomic resolution of linkages in carbon, nitrogen, and sulfur cycling among widespread estuary sediment bacteria.</title>
        <authorList>
            <person name="Baker B.J."/>
            <person name="Lazar C.S."/>
            <person name="Teske A.P."/>
            <person name="Dick G.J."/>
        </authorList>
    </citation>
    <scope>NUCLEOTIDE SEQUENCE [LARGE SCALE GENOMIC DNA]</scope>
    <source>
        <strain evidence="1">SM23_42</strain>
    </source>
</reference>
<dbReference type="Proteomes" id="UP000051373">
    <property type="component" value="Unassembled WGS sequence"/>
</dbReference>
<accession>A0A0S8FWX9</accession>
<gene>
    <name evidence="1" type="ORF">AMJ83_01645</name>
</gene>
<comment type="caution">
    <text evidence="1">The sequence shown here is derived from an EMBL/GenBank/DDBJ whole genome shotgun (WGS) entry which is preliminary data.</text>
</comment>
<protein>
    <recommendedName>
        <fullName evidence="3">L-2-amino-thiazoline-4-carboxylic acid hydrolase</fullName>
    </recommendedName>
</protein>
<organism evidence="1 2">
    <name type="scientific">candidate division WOR_3 bacterium SM23_42</name>
    <dbReference type="NCBI Taxonomy" id="1703779"/>
    <lineage>
        <taxon>Bacteria</taxon>
        <taxon>Bacteria division WOR-3</taxon>
    </lineage>
</organism>
<dbReference type="STRING" id="1703779.AMJ83_01645"/>
<evidence type="ECO:0000313" key="2">
    <source>
        <dbReference type="Proteomes" id="UP000051373"/>
    </source>
</evidence>
<dbReference type="EMBL" id="LJUJ01000002">
    <property type="protein sequence ID" value="KPK64443.1"/>
    <property type="molecule type" value="Genomic_DNA"/>
</dbReference>
<dbReference type="Pfam" id="PF14196">
    <property type="entry name" value="ATC_hydrolase"/>
    <property type="match status" value="1"/>
</dbReference>
<sequence>MVKDAILPANVNRRQFLFKMLPAGVLFGLGCGRLFGSAATEETATVLSETHKYLADAGMTYKEVYELVFKYNFIPYMERLAQYLGRDELVELLMRAATEHYTQRGRNWAKRMEKKEFTAYFNFLRKPDRDWLHTCTHEIIEDTDNVLQVKYTECIYADIFREVNAQDIGYAAFCHGDFAIFSALDHRIKLIRTKTLMQGDDCCDHRFVWEG</sequence>
<proteinExistence type="predicted"/>
<dbReference type="AlphaFoldDB" id="A0A0S8FWX9"/>
<name>A0A0S8FWX9_UNCW3</name>
<evidence type="ECO:0000313" key="1">
    <source>
        <dbReference type="EMBL" id="KPK64443.1"/>
    </source>
</evidence>
<dbReference type="PROSITE" id="PS51257">
    <property type="entry name" value="PROKAR_LIPOPROTEIN"/>
    <property type="match status" value="1"/>
</dbReference>
<evidence type="ECO:0008006" key="3">
    <source>
        <dbReference type="Google" id="ProtNLM"/>
    </source>
</evidence>